<proteinExistence type="predicted"/>
<dbReference type="EMBL" id="MU266650">
    <property type="protein sequence ID" value="KAH7919542.1"/>
    <property type="molecule type" value="Genomic_DNA"/>
</dbReference>
<reference evidence="1" key="1">
    <citation type="journal article" date="2021" name="New Phytol.">
        <title>Evolutionary innovations through gain and loss of genes in the ectomycorrhizal Boletales.</title>
        <authorList>
            <person name="Wu G."/>
            <person name="Miyauchi S."/>
            <person name="Morin E."/>
            <person name="Kuo A."/>
            <person name="Drula E."/>
            <person name="Varga T."/>
            <person name="Kohler A."/>
            <person name="Feng B."/>
            <person name="Cao Y."/>
            <person name="Lipzen A."/>
            <person name="Daum C."/>
            <person name="Hundley H."/>
            <person name="Pangilinan J."/>
            <person name="Johnson J."/>
            <person name="Barry K."/>
            <person name="LaButti K."/>
            <person name="Ng V."/>
            <person name="Ahrendt S."/>
            <person name="Min B."/>
            <person name="Choi I.G."/>
            <person name="Park H."/>
            <person name="Plett J.M."/>
            <person name="Magnuson J."/>
            <person name="Spatafora J.W."/>
            <person name="Nagy L.G."/>
            <person name="Henrissat B."/>
            <person name="Grigoriev I.V."/>
            <person name="Yang Z.L."/>
            <person name="Xu J."/>
            <person name="Martin F.M."/>
        </authorList>
    </citation>
    <scope>NUCLEOTIDE SEQUENCE</scope>
    <source>
        <strain evidence="1">KUC20120723A-06</strain>
    </source>
</reference>
<comment type="caution">
    <text evidence="1">The sequence shown here is derived from an EMBL/GenBank/DDBJ whole genome shotgun (WGS) entry which is preliminary data.</text>
</comment>
<name>A0ACB8B1U6_9AGAM</name>
<protein>
    <submittedName>
        <fullName evidence="1">Uncharacterized protein</fullName>
    </submittedName>
</protein>
<dbReference type="Proteomes" id="UP000790709">
    <property type="component" value="Unassembled WGS sequence"/>
</dbReference>
<evidence type="ECO:0000313" key="1">
    <source>
        <dbReference type="EMBL" id="KAH7919542.1"/>
    </source>
</evidence>
<keyword evidence="2" id="KW-1185">Reference proteome</keyword>
<accession>A0ACB8B1U6</accession>
<sequence length="462" mass="49130">MGRFPSLRCFASFALWLRIASAFSMIPGLATQCDEFSVSWTGGQPPFELILVPEYTIFIEVPVPSSAFANNQGTASIQELPLAQGKRFVAVMSDAIGFGSGGVSNIITVGGPVENNGCNTTAQSPKFYYDPSDTLEQCSQYAFNYFNGAQQPVNVTASPSTTFRPSQSCLSVVSYWQGLIPNGDSFVVQAPIASNYSYSWLVDVAAYTSLILYLTDSTGAQGGTTNFSSVAYSGDNHCLTGSYPSSTASAAPTTTGTPTASGTSATSSSGTSLSTGAIAGIAIGGAAILAAFAALLLCYHRHKGSPPPHSAQRRHDPAVNQVSGDLIHPLTAHPYPYPYPHQVDSSSQPGSSTPQYTSLRPWQYKSASQNLSSSTHLQHLPVNPSAAEFGHAVNPSLSSRERRSAPTSSEQSSRPSTRYLVHTDVDDARPENVEVVELPPEYSTNRQPIPSLPRAARGRRRK</sequence>
<organism evidence="1 2">
    <name type="scientific">Leucogyrophana mollusca</name>
    <dbReference type="NCBI Taxonomy" id="85980"/>
    <lineage>
        <taxon>Eukaryota</taxon>
        <taxon>Fungi</taxon>
        <taxon>Dikarya</taxon>
        <taxon>Basidiomycota</taxon>
        <taxon>Agaricomycotina</taxon>
        <taxon>Agaricomycetes</taxon>
        <taxon>Agaricomycetidae</taxon>
        <taxon>Boletales</taxon>
        <taxon>Boletales incertae sedis</taxon>
        <taxon>Leucogyrophana</taxon>
    </lineage>
</organism>
<gene>
    <name evidence="1" type="ORF">BV22DRAFT_1050964</name>
</gene>
<evidence type="ECO:0000313" key="2">
    <source>
        <dbReference type="Proteomes" id="UP000790709"/>
    </source>
</evidence>